<gene>
    <name evidence="1" type="ORF">D1223_01650</name>
</gene>
<evidence type="ECO:0000313" key="1">
    <source>
        <dbReference type="EMBL" id="RIJ32585.1"/>
    </source>
</evidence>
<evidence type="ECO:0000313" key="2">
    <source>
        <dbReference type="Proteomes" id="UP000266385"/>
    </source>
</evidence>
<keyword evidence="2" id="KW-1185">Reference proteome</keyword>
<sequence length="121" mass="12689">MRLAILPALALFLAACGGSEPDLPGEDTVAPNPPAEDARVDYEAEGGMIVGGPCSYETDIIEVTVIESDEDGAMVEGPGGEEMYVPSEYVSPVPATGETLTLKVERITEGTCTPLIFSRVE</sequence>
<dbReference type="AlphaFoldDB" id="A0A399RSX7"/>
<accession>A0A399RSX7</accession>
<organism evidence="1 2">
    <name type="scientific">Henriciella mobilis</name>
    <dbReference type="NCBI Taxonomy" id="2305467"/>
    <lineage>
        <taxon>Bacteria</taxon>
        <taxon>Pseudomonadati</taxon>
        <taxon>Pseudomonadota</taxon>
        <taxon>Alphaproteobacteria</taxon>
        <taxon>Hyphomonadales</taxon>
        <taxon>Hyphomonadaceae</taxon>
        <taxon>Henriciella</taxon>
    </lineage>
</organism>
<dbReference type="EMBL" id="QWFX01000005">
    <property type="protein sequence ID" value="RIJ32585.1"/>
    <property type="molecule type" value="Genomic_DNA"/>
</dbReference>
<dbReference type="OrthoDB" id="7620190at2"/>
<dbReference type="PROSITE" id="PS51257">
    <property type="entry name" value="PROKAR_LIPOPROTEIN"/>
    <property type="match status" value="1"/>
</dbReference>
<comment type="caution">
    <text evidence="1">The sequence shown here is derived from an EMBL/GenBank/DDBJ whole genome shotgun (WGS) entry which is preliminary data.</text>
</comment>
<name>A0A399RSX7_9PROT</name>
<protein>
    <recommendedName>
        <fullName evidence="3">Lipoprotein</fullName>
    </recommendedName>
</protein>
<reference evidence="1 2" key="1">
    <citation type="submission" date="2018-08" db="EMBL/GenBank/DDBJ databases">
        <title>Henriciella mobilis sp. nov., isolated from seawater.</title>
        <authorList>
            <person name="Cheng H."/>
            <person name="Wu Y.-H."/>
            <person name="Xu X.-W."/>
            <person name="Guo L.-L."/>
        </authorList>
    </citation>
    <scope>NUCLEOTIDE SEQUENCE [LARGE SCALE GENOMIC DNA]</scope>
    <source>
        <strain evidence="1 2">JN25</strain>
    </source>
</reference>
<proteinExistence type="predicted"/>
<evidence type="ECO:0008006" key="3">
    <source>
        <dbReference type="Google" id="ProtNLM"/>
    </source>
</evidence>
<dbReference type="RefSeq" id="WP_119374666.1">
    <property type="nucleotide sequence ID" value="NZ_QWFX01000005.1"/>
</dbReference>
<dbReference type="Proteomes" id="UP000266385">
    <property type="component" value="Unassembled WGS sequence"/>
</dbReference>